<dbReference type="RefSeq" id="WP_135878724.1">
    <property type="nucleotide sequence ID" value="NZ_SRSO01000036.1"/>
</dbReference>
<reference evidence="2 3" key="1">
    <citation type="submission" date="2019-04" db="EMBL/GenBank/DDBJ databases">
        <authorList>
            <person name="Liu A."/>
        </authorList>
    </citation>
    <scope>NUCLEOTIDE SEQUENCE [LARGE SCALE GENOMIC DNA]</scope>
    <source>
        <strain evidence="2 3">RZ03</strain>
    </source>
</reference>
<keyword evidence="3" id="KW-1185">Reference proteome</keyword>
<protein>
    <submittedName>
        <fullName evidence="2">Uncharacterized protein</fullName>
    </submittedName>
</protein>
<dbReference type="InterPro" id="IPR012334">
    <property type="entry name" value="Pectin_lyas_fold"/>
</dbReference>
<dbReference type="Gene3D" id="2.160.20.10">
    <property type="entry name" value="Single-stranded right-handed beta-helix, Pectin lyase-like"/>
    <property type="match status" value="1"/>
</dbReference>
<comment type="caution">
    <text evidence="2">The sequence shown here is derived from an EMBL/GenBank/DDBJ whole genome shotgun (WGS) entry which is preliminary data.</text>
</comment>
<evidence type="ECO:0000256" key="1">
    <source>
        <dbReference type="SAM" id="SignalP"/>
    </source>
</evidence>
<accession>A0A4S1DRZ7</accession>
<dbReference type="OrthoDB" id="1419581at2"/>
<keyword evidence="1" id="KW-0732">Signal</keyword>
<dbReference type="AlphaFoldDB" id="A0A4S1DRZ7"/>
<dbReference type="SUPFAM" id="SSF51126">
    <property type="entry name" value="Pectin lyase-like"/>
    <property type="match status" value="1"/>
</dbReference>
<gene>
    <name evidence="2" type="ORF">EM932_18655</name>
</gene>
<dbReference type="Proteomes" id="UP000307602">
    <property type="component" value="Unassembled WGS sequence"/>
</dbReference>
<proteinExistence type="predicted"/>
<organism evidence="2 3">
    <name type="scientific">Flavivirga rizhaonensis</name>
    <dbReference type="NCBI Taxonomy" id="2559571"/>
    <lineage>
        <taxon>Bacteria</taxon>
        <taxon>Pseudomonadati</taxon>
        <taxon>Bacteroidota</taxon>
        <taxon>Flavobacteriia</taxon>
        <taxon>Flavobacteriales</taxon>
        <taxon>Flavobacteriaceae</taxon>
        <taxon>Flavivirga</taxon>
    </lineage>
</organism>
<sequence>MMKNKVLFFVVFSLLVTITGVAQIQEKNISDIEVSSPRPYRYEGAGYNEVAIDKLPIFKLKKGGNSEELNKLIAEVSKKGGGVIKIPSGAYNFMQILLKSNVHIRIAKNTVIEFPENSGNKKGEKSIIMIGRLANEGRIKNVSIVGEGSLTNRPKFILRQVDIKHRRVFSIGSVENLLIENFTIEDNETKGSAIAFNLQRKGDSKAYRAKGATVANISMTGIEHGYALVQNNVGENILLKNLICENGVTCRVETHSARPFNVGIDNIVIQNIVNKHGKAAVLLQPHSVVNGRVIVEGVKSIGSVWTVFLKEGFVAKDSKRRENGVFIGSKISGISMVYSNTKAVLSRRNVKNVPDALKQFISEEDRNIKKFKVIDPSIIEKGVPGPSIAPVFSNVKTYSVELPNADEIRVSGEDVHLRKVKFFRID</sequence>
<dbReference type="EMBL" id="SRSO01000036">
    <property type="protein sequence ID" value="TGV00716.1"/>
    <property type="molecule type" value="Genomic_DNA"/>
</dbReference>
<dbReference type="InterPro" id="IPR011050">
    <property type="entry name" value="Pectin_lyase_fold/virulence"/>
</dbReference>
<feature type="chain" id="PRO_5020984103" evidence="1">
    <location>
        <begin position="23"/>
        <end position="426"/>
    </location>
</feature>
<evidence type="ECO:0000313" key="2">
    <source>
        <dbReference type="EMBL" id="TGV00716.1"/>
    </source>
</evidence>
<name>A0A4S1DRZ7_9FLAO</name>
<evidence type="ECO:0000313" key="3">
    <source>
        <dbReference type="Proteomes" id="UP000307602"/>
    </source>
</evidence>
<feature type="signal peptide" evidence="1">
    <location>
        <begin position="1"/>
        <end position="22"/>
    </location>
</feature>